<dbReference type="AlphaFoldDB" id="A0AAE0STR3"/>
<sequence>MLACVSVYHGQCVSIFGSGCPSGTFQTLSYCGFLEACCYGGSFGSGSTGSGSTGSGGSTGTSSSSEQERRTQEAIKLRQERILEQEL</sequence>
<name>A0AAE0STR3_9BIVA</name>
<evidence type="ECO:0000256" key="1">
    <source>
        <dbReference type="SAM" id="MobiDB-lite"/>
    </source>
</evidence>
<dbReference type="EMBL" id="JAEAOA010002354">
    <property type="protein sequence ID" value="KAK3597924.1"/>
    <property type="molecule type" value="Genomic_DNA"/>
</dbReference>
<gene>
    <name evidence="2" type="ORF">CHS0354_042266</name>
</gene>
<evidence type="ECO:0000313" key="2">
    <source>
        <dbReference type="EMBL" id="KAK3597924.1"/>
    </source>
</evidence>
<feature type="region of interest" description="Disordered" evidence="1">
    <location>
        <begin position="47"/>
        <end position="73"/>
    </location>
</feature>
<protein>
    <submittedName>
        <fullName evidence="2">Uncharacterized protein</fullName>
    </submittedName>
</protein>
<reference evidence="2" key="1">
    <citation type="journal article" date="2021" name="Genome Biol. Evol.">
        <title>A High-Quality Reference Genome for a Parasitic Bivalve with Doubly Uniparental Inheritance (Bivalvia: Unionida).</title>
        <authorList>
            <person name="Smith C.H."/>
        </authorList>
    </citation>
    <scope>NUCLEOTIDE SEQUENCE</scope>
    <source>
        <strain evidence="2">CHS0354</strain>
    </source>
</reference>
<proteinExistence type="predicted"/>
<dbReference type="Proteomes" id="UP001195483">
    <property type="component" value="Unassembled WGS sequence"/>
</dbReference>
<comment type="caution">
    <text evidence="2">The sequence shown here is derived from an EMBL/GenBank/DDBJ whole genome shotgun (WGS) entry which is preliminary data.</text>
</comment>
<accession>A0AAE0STR3</accession>
<evidence type="ECO:0000313" key="3">
    <source>
        <dbReference type="Proteomes" id="UP001195483"/>
    </source>
</evidence>
<reference evidence="2" key="2">
    <citation type="journal article" date="2021" name="Genome Biol. Evol.">
        <title>Developing a high-quality reference genome for a parasitic bivalve with doubly uniparental inheritance (Bivalvia: Unionida).</title>
        <authorList>
            <person name="Smith C.H."/>
        </authorList>
    </citation>
    <scope>NUCLEOTIDE SEQUENCE</scope>
    <source>
        <strain evidence="2">CHS0354</strain>
        <tissue evidence="2">Mantle</tissue>
    </source>
</reference>
<organism evidence="2 3">
    <name type="scientific">Potamilus streckersoni</name>
    <dbReference type="NCBI Taxonomy" id="2493646"/>
    <lineage>
        <taxon>Eukaryota</taxon>
        <taxon>Metazoa</taxon>
        <taxon>Spiralia</taxon>
        <taxon>Lophotrochozoa</taxon>
        <taxon>Mollusca</taxon>
        <taxon>Bivalvia</taxon>
        <taxon>Autobranchia</taxon>
        <taxon>Heteroconchia</taxon>
        <taxon>Palaeoheterodonta</taxon>
        <taxon>Unionida</taxon>
        <taxon>Unionoidea</taxon>
        <taxon>Unionidae</taxon>
        <taxon>Ambleminae</taxon>
        <taxon>Lampsilini</taxon>
        <taxon>Potamilus</taxon>
    </lineage>
</organism>
<feature type="compositionally biased region" description="Gly residues" evidence="1">
    <location>
        <begin position="47"/>
        <end position="59"/>
    </location>
</feature>
<reference evidence="2" key="3">
    <citation type="submission" date="2023-05" db="EMBL/GenBank/DDBJ databases">
        <authorList>
            <person name="Smith C.H."/>
        </authorList>
    </citation>
    <scope>NUCLEOTIDE SEQUENCE</scope>
    <source>
        <strain evidence="2">CHS0354</strain>
        <tissue evidence="2">Mantle</tissue>
    </source>
</reference>
<keyword evidence="3" id="KW-1185">Reference proteome</keyword>